<dbReference type="InterPro" id="IPR000477">
    <property type="entry name" value="RT_dom"/>
</dbReference>
<keyword evidence="7" id="KW-0064">Aspartyl protease</keyword>
<evidence type="ECO:0000256" key="2">
    <source>
        <dbReference type="ARBA" id="ARBA00012180"/>
    </source>
</evidence>
<dbReference type="InterPro" id="IPR051320">
    <property type="entry name" value="Viral_Replic_Matur_Polypro"/>
</dbReference>
<evidence type="ECO:0000256" key="11">
    <source>
        <dbReference type="SAM" id="Phobius"/>
    </source>
</evidence>
<sequence length="497" mass="56248">MIRTVVNSVAEFTPVVTSGTAASELPPSGVRGDEWKTAFNTPEGHFEYLVMPFGLSNAPSVFQSFMHDIFQEYLDKFLIVYLDDILVFSDDWESHVKQVEVDASEIGAGAVLSQRSSDGSVMKPCAFFSRKFSPAERNYDVGNQELLAMKWAFEEWRHWLEGAKHRVVVLTDHKNLTYLESAKRSLSTNQKTPGMFWGQTRSLLLLSIIIIHGVSCISRPETLPTRTQPYHWEKYKFLKANCSTGSCSCGESVTITCNVTHKLGKISLEDIESSPILEWDLLTKKDQTTENRTFSIQYTQDKVMVTISKVRFSDVKEYWLFLDSVNSNYVYKFISISVSGICNPEISKNNDTNEFICEAESMSPNANMHWMVNHSHVYQPTKREKLSEQKSRISLKLTENKDMDICCVVSYNEDGVYEEKKKCLGEATPSPLKSFSSTPSASQSKISTFSIVKLFLVVALFAVALGFLIYKRNKIDIRDVPVEESKTNPPLLPPQTV</sequence>
<comment type="similarity">
    <text evidence="1">Belongs to the beta type-B retroviral polymerase family. HERV class-II K(HML-2) pol subfamily.</text>
</comment>
<gene>
    <name evidence="14" type="ORF">RIMI_LOCUS4783421</name>
</gene>
<evidence type="ECO:0000256" key="5">
    <source>
        <dbReference type="ARBA" id="ARBA00022695"/>
    </source>
</evidence>
<keyword evidence="5" id="KW-0548">Nucleotidyltransferase</keyword>
<dbReference type="EMBL" id="CAUEEQ010007866">
    <property type="protein sequence ID" value="CAJ0931612.1"/>
    <property type="molecule type" value="Genomic_DNA"/>
</dbReference>
<evidence type="ECO:0000256" key="10">
    <source>
        <dbReference type="ARBA" id="ARBA00022918"/>
    </source>
</evidence>
<name>A0ABN9L4B5_9NEOB</name>
<feature type="transmembrane region" description="Helical" evidence="11">
    <location>
        <begin position="451"/>
        <end position="470"/>
    </location>
</feature>
<dbReference type="Gene3D" id="3.10.20.370">
    <property type="match status" value="1"/>
</dbReference>
<keyword evidence="6" id="KW-0540">Nuclease</keyword>
<dbReference type="CDD" id="cd09274">
    <property type="entry name" value="RNase_HI_RT_Ty3"/>
    <property type="match status" value="1"/>
</dbReference>
<dbReference type="Pfam" id="PF17917">
    <property type="entry name" value="RT_RNaseH"/>
    <property type="match status" value="1"/>
</dbReference>
<evidence type="ECO:0000256" key="3">
    <source>
        <dbReference type="ARBA" id="ARBA00022670"/>
    </source>
</evidence>
<dbReference type="SUPFAM" id="SSF56672">
    <property type="entry name" value="DNA/RNA polymerases"/>
    <property type="match status" value="1"/>
</dbReference>
<keyword evidence="3" id="KW-0645">Protease</keyword>
<evidence type="ECO:0000256" key="7">
    <source>
        <dbReference type="ARBA" id="ARBA00022750"/>
    </source>
</evidence>
<dbReference type="InterPro" id="IPR043502">
    <property type="entry name" value="DNA/RNA_pol_sf"/>
</dbReference>
<dbReference type="InterPro" id="IPR041373">
    <property type="entry name" value="RT_RNaseH"/>
</dbReference>
<dbReference type="Gene3D" id="3.30.70.270">
    <property type="match status" value="1"/>
</dbReference>
<evidence type="ECO:0000256" key="9">
    <source>
        <dbReference type="ARBA" id="ARBA00022801"/>
    </source>
</evidence>
<keyword evidence="11" id="KW-0472">Membrane</keyword>
<protein>
    <recommendedName>
        <fullName evidence="2">ribonuclease H</fullName>
        <ecNumber evidence="2">3.1.26.4</ecNumber>
    </recommendedName>
</protein>
<dbReference type="InterPro" id="IPR007110">
    <property type="entry name" value="Ig-like_dom"/>
</dbReference>
<keyword evidence="4" id="KW-0808">Transferase</keyword>
<evidence type="ECO:0000256" key="4">
    <source>
        <dbReference type="ARBA" id="ARBA00022679"/>
    </source>
</evidence>
<evidence type="ECO:0000256" key="8">
    <source>
        <dbReference type="ARBA" id="ARBA00022759"/>
    </source>
</evidence>
<feature type="domain" description="Ig-like" evidence="12">
    <location>
        <begin position="334"/>
        <end position="423"/>
    </location>
</feature>
<evidence type="ECO:0000256" key="1">
    <source>
        <dbReference type="ARBA" id="ARBA00010879"/>
    </source>
</evidence>
<comment type="caution">
    <text evidence="14">The sequence shown here is derived from an EMBL/GenBank/DDBJ whole genome shotgun (WGS) entry which is preliminary data.</text>
</comment>
<dbReference type="PANTHER" id="PTHR33064">
    <property type="entry name" value="POL PROTEIN"/>
    <property type="match status" value="1"/>
</dbReference>
<reference evidence="14" key="1">
    <citation type="submission" date="2023-07" db="EMBL/GenBank/DDBJ databases">
        <authorList>
            <person name="Stuckert A."/>
        </authorList>
    </citation>
    <scope>NUCLEOTIDE SEQUENCE</scope>
</reference>
<keyword evidence="11" id="KW-1133">Transmembrane helix</keyword>
<organism evidence="14 15">
    <name type="scientific">Ranitomeya imitator</name>
    <name type="common">mimic poison frog</name>
    <dbReference type="NCBI Taxonomy" id="111125"/>
    <lineage>
        <taxon>Eukaryota</taxon>
        <taxon>Metazoa</taxon>
        <taxon>Chordata</taxon>
        <taxon>Craniata</taxon>
        <taxon>Vertebrata</taxon>
        <taxon>Euteleostomi</taxon>
        <taxon>Amphibia</taxon>
        <taxon>Batrachia</taxon>
        <taxon>Anura</taxon>
        <taxon>Neobatrachia</taxon>
        <taxon>Hyloidea</taxon>
        <taxon>Dendrobatidae</taxon>
        <taxon>Dendrobatinae</taxon>
        <taxon>Ranitomeya</taxon>
    </lineage>
</organism>
<dbReference type="InterPro" id="IPR043128">
    <property type="entry name" value="Rev_trsase/Diguanyl_cyclase"/>
</dbReference>
<keyword evidence="11" id="KW-0812">Transmembrane</keyword>
<evidence type="ECO:0000259" key="12">
    <source>
        <dbReference type="PROSITE" id="PS50835"/>
    </source>
</evidence>
<dbReference type="PANTHER" id="PTHR33064:SF37">
    <property type="entry name" value="RIBONUCLEASE H"/>
    <property type="match status" value="1"/>
</dbReference>
<dbReference type="Gene3D" id="3.10.10.10">
    <property type="entry name" value="HIV Type 1 Reverse Transcriptase, subunit A, domain 1"/>
    <property type="match status" value="1"/>
</dbReference>
<evidence type="ECO:0000256" key="6">
    <source>
        <dbReference type="ARBA" id="ARBA00022722"/>
    </source>
</evidence>
<keyword evidence="9" id="KW-0378">Hydrolase</keyword>
<proteinExistence type="inferred from homology"/>
<keyword evidence="15" id="KW-1185">Reference proteome</keyword>
<evidence type="ECO:0000313" key="14">
    <source>
        <dbReference type="EMBL" id="CAJ0931612.1"/>
    </source>
</evidence>
<dbReference type="EC" id="3.1.26.4" evidence="2"/>
<keyword evidence="8" id="KW-0255">Endonuclease</keyword>
<evidence type="ECO:0000259" key="13">
    <source>
        <dbReference type="PROSITE" id="PS50878"/>
    </source>
</evidence>
<dbReference type="PROSITE" id="PS50878">
    <property type="entry name" value="RT_POL"/>
    <property type="match status" value="1"/>
</dbReference>
<dbReference type="PROSITE" id="PS50835">
    <property type="entry name" value="IG_LIKE"/>
    <property type="match status" value="1"/>
</dbReference>
<dbReference type="CDD" id="cd01647">
    <property type="entry name" value="RT_LTR"/>
    <property type="match status" value="1"/>
</dbReference>
<keyword evidence="10" id="KW-0695">RNA-directed DNA polymerase</keyword>
<accession>A0ABN9L4B5</accession>
<dbReference type="Proteomes" id="UP001176940">
    <property type="component" value="Unassembled WGS sequence"/>
</dbReference>
<evidence type="ECO:0000313" key="15">
    <source>
        <dbReference type="Proteomes" id="UP001176940"/>
    </source>
</evidence>
<feature type="domain" description="Reverse transcriptase" evidence="13">
    <location>
        <begin position="1"/>
        <end position="132"/>
    </location>
</feature>